<reference evidence="1 2" key="1">
    <citation type="submission" date="2021-02" db="EMBL/GenBank/DDBJ databases">
        <title>Variation within the Batrachochytrium salamandrivorans European outbreak.</title>
        <authorList>
            <person name="Kelly M."/>
            <person name="Pasmans F."/>
            <person name="Shea T.P."/>
            <person name="Munoz J.F."/>
            <person name="Carranza S."/>
            <person name="Cuomo C.A."/>
            <person name="Martel A."/>
        </authorList>
    </citation>
    <scope>NUCLEOTIDE SEQUENCE [LARGE SCALE GENOMIC DNA]</scope>
    <source>
        <strain evidence="1 2">AMFP18/2</strain>
    </source>
</reference>
<accession>A0ABQ8FP32</accession>
<evidence type="ECO:0000313" key="1">
    <source>
        <dbReference type="EMBL" id="KAH6601629.1"/>
    </source>
</evidence>
<gene>
    <name evidence="1" type="ORF">BASA50_001486</name>
</gene>
<dbReference type="Proteomes" id="UP001648503">
    <property type="component" value="Unassembled WGS sequence"/>
</dbReference>
<sequence length="280" mass="31100">MDGAVMYGSSCSAGVASCPDSAVRILFRFPPWSDHHKMQHARCVSIPDTTLIAVAAMPRVLHVMDRNFHRRTDAIDRSGESHLKMASLSLPSGLSALWHSVRHQIIGLNRWADNVFVITDSSKSCWLVDLTYPSKTFGRTVLDVSVSRHSSTLVSGQDHNTFNDEIVEIATKRPRLTPENTVSTKESNCAKIYKIQANALRKIDIENGWTILATFHGGVVLQADDSCHTKLAFRTWQQMNISNDTTTTHDIPNDSAIVAADALTISAHLIDILFIIIIYY</sequence>
<name>A0ABQ8FP32_9FUNG</name>
<dbReference type="EMBL" id="JAFCIX010000002">
    <property type="protein sequence ID" value="KAH6601629.1"/>
    <property type="molecule type" value="Genomic_DNA"/>
</dbReference>
<evidence type="ECO:0000313" key="2">
    <source>
        <dbReference type="Proteomes" id="UP001648503"/>
    </source>
</evidence>
<protein>
    <submittedName>
        <fullName evidence="1">Uncharacterized protein</fullName>
    </submittedName>
</protein>
<keyword evidence="2" id="KW-1185">Reference proteome</keyword>
<organism evidence="1 2">
    <name type="scientific">Batrachochytrium salamandrivorans</name>
    <dbReference type="NCBI Taxonomy" id="1357716"/>
    <lineage>
        <taxon>Eukaryota</taxon>
        <taxon>Fungi</taxon>
        <taxon>Fungi incertae sedis</taxon>
        <taxon>Chytridiomycota</taxon>
        <taxon>Chytridiomycota incertae sedis</taxon>
        <taxon>Chytridiomycetes</taxon>
        <taxon>Rhizophydiales</taxon>
        <taxon>Rhizophydiales incertae sedis</taxon>
        <taxon>Batrachochytrium</taxon>
    </lineage>
</organism>
<proteinExistence type="predicted"/>
<comment type="caution">
    <text evidence="1">The sequence shown here is derived from an EMBL/GenBank/DDBJ whole genome shotgun (WGS) entry which is preliminary data.</text>
</comment>